<dbReference type="InterPro" id="IPR042257">
    <property type="entry name" value="DGOK_C"/>
</dbReference>
<keyword evidence="2" id="KW-1185">Reference proteome</keyword>
<dbReference type="AlphaFoldDB" id="A0A931MM79"/>
<proteinExistence type="predicted"/>
<reference evidence="1" key="1">
    <citation type="submission" date="2020-11" db="EMBL/GenBank/DDBJ databases">
        <title>Novosphingobium aureum sp. nov., a marine bacterium isolated from sediment of a salt flat.</title>
        <authorList>
            <person name="Yoo Y."/>
            <person name="Kim J.-J."/>
        </authorList>
    </citation>
    <scope>NUCLEOTIDE SEQUENCE</scope>
    <source>
        <strain evidence="1">YJ-S2-02</strain>
    </source>
</reference>
<sequence>MSKARVFGDWGTTRLRLYRAEGGAVTDRASGPGALSGEAGAVLGERLAPWIAEGGVEAVTLCGMAGAKGGLVDAGYVACPASREAWLSAPTRTQVADVEVSVLPGVCTGGDGVGEVPDVMRGEETQVFGAMALIPELASGRHLVVLPGTHCKWVELVDGAITGFRTYPTGELFALLTGHSTLGGPEVAGEGTFDEGFARGLERCGEPLGASLFEARAARIVQGRSSEWSRGYLSGLLVGGEVTAQDDRHGPVYLIGDATISALYRRALEASGIAVTMIDGDEAVLAGLRQASGVTA</sequence>
<dbReference type="GO" id="GO:0008671">
    <property type="term" value="F:2-dehydro-3-deoxygalactonokinase activity"/>
    <property type="evidence" value="ECO:0007669"/>
    <property type="project" value="InterPro"/>
</dbReference>
<evidence type="ECO:0000313" key="1">
    <source>
        <dbReference type="EMBL" id="MBH0114130.1"/>
    </source>
</evidence>
<dbReference type="Gene3D" id="3.30.420.310">
    <property type="entry name" value="2-keto-3-deoxy-galactonokinase, C-terminal domain"/>
    <property type="match status" value="1"/>
</dbReference>
<dbReference type="Gene3D" id="3.30.420.300">
    <property type="entry name" value="2-keto-3-deoxy-galactonokinase, substrate binding domain"/>
    <property type="match status" value="1"/>
</dbReference>
<name>A0A931MM79_9SPHN</name>
<protein>
    <submittedName>
        <fullName evidence="1">2-dehydro-3-deoxygalactonokinase</fullName>
    </submittedName>
</protein>
<dbReference type="EMBL" id="JADZGI010000002">
    <property type="protein sequence ID" value="MBH0114130.1"/>
    <property type="molecule type" value="Genomic_DNA"/>
</dbReference>
<organism evidence="1 2">
    <name type="scientific">Novosphingobium aureum</name>
    <dbReference type="NCBI Taxonomy" id="2792964"/>
    <lineage>
        <taxon>Bacteria</taxon>
        <taxon>Pseudomonadati</taxon>
        <taxon>Pseudomonadota</taxon>
        <taxon>Alphaproteobacteria</taxon>
        <taxon>Sphingomonadales</taxon>
        <taxon>Sphingomonadaceae</taxon>
        <taxon>Novosphingobium</taxon>
    </lineage>
</organism>
<dbReference type="InterPro" id="IPR007729">
    <property type="entry name" value="DGOK"/>
</dbReference>
<accession>A0A931MM79</accession>
<dbReference type="Pfam" id="PF05035">
    <property type="entry name" value="DGOK"/>
    <property type="match status" value="1"/>
</dbReference>
<dbReference type="GO" id="GO:0034194">
    <property type="term" value="P:D-galactonate catabolic process"/>
    <property type="evidence" value="ECO:0007669"/>
    <property type="project" value="InterPro"/>
</dbReference>
<dbReference type="InterPro" id="IPR042258">
    <property type="entry name" value="DGOK_N"/>
</dbReference>
<comment type="caution">
    <text evidence="1">The sequence shown here is derived from an EMBL/GenBank/DDBJ whole genome shotgun (WGS) entry which is preliminary data.</text>
</comment>
<gene>
    <name evidence="1" type="ORF">I5E68_14390</name>
</gene>
<dbReference type="Proteomes" id="UP000617634">
    <property type="component" value="Unassembled WGS sequence"/>
</dbReference>
<evidence type="ECO:0000313" key="2">
    <source>
        <dbReference type="Proteomes" id="UP000617634"/>
    </source>
</evidence>
<dbReference type="RefSeq" id="WP_197165197.1">
    <property type="nucleotide sequence ID" value="NZ_JADZGI010000002.1"/>
</dbReference>